<sequence length="431" mass="46086">MKALASLPAGVDEAFGLVERFDEALLSGFGRLGDEHRERLDALALVFASSPLGPAVAEAIAAIGRSEFISRYFLALASARVALLGAAHDALIAQAHEALGRTAPAGEEPPPLPPARSATALASVQQWLTELAIAGLKHLEETTVAPFAATLESLQADPELTGLAALLTGFSNELLRSIPASRQPALPGFRWGDLWSAGMVRTQQLPGASTFREAEGTLTPLGLDIQTHDNFACVLLYGVLDDGGEPRTVRIPFAGYKVDLIAGAGVWDLFEPYSEPILGALENHKTLRIAQAELRANGDLILRSPPKVGGLADPFAAAGLLSPLPCPPPLLRHPVHIAEPVRLPGDHGLPLAMERLAAGTELTESIVLEAPELLGLLRFDRGGWRVQPLCVRRQKDFLMSGEGLAGVRRKLKQHPLEILKERAGRLLRRKV</sequence>
<evidence type="ECO:0008006" key="2">
    <source>
        <dbReference type="Google" id="ProtNLM"/>
    </source>
</evidence>
<protein>
    <recommendedName>
        <fullName evidence="2">Helicase XPB/Ssl2 N-terminal domain-containing protein</fullName>
    </recommendedName>
</protein>
<gene>
    <name evidence="1" type="ORF">V5E97_18900</name>
</gene>
<accession>A0AAU7CSS5</accession>
<name>A0AAU7CSS5_9BACT</name>
<dbReference type="AlphaFoldDB" id="A0AAU7CSS5"/>
<organism evidence="1">
    <name type="scientific">Singulisphaera sp. Ch08</name>
    <dbReference type="NCBI Taxonomy" id="3120278"/>
    <lineage>
        <taxon>Bacteria</taxon>
        <taxon>Pseudomonadati</taxon>
        <taxon>Planctomycetota</taxon>
        <taxon>Planctomycetia</taxon>
        <taxon>Isosphaerales</taxon>
        <taxon>Isosphaeraceae</taxon>
        <taxon>Singulisphaera</taxon>
    </lineage>
</organism>
<evidence type="ECO:0000313" key="1">
    <source>
        <dbReference type="EMBL" id="XBH08023.1"/>
    </source>
</evidence>
<dbReference type="RefSeq" id="WP_406700860.1">
    <property type="nucleotide sequence ID" value="NZ_CP155447.1"/>
</dbReference>
<dbReference type="EMBL" id="CP155447">
    <property type="protein sequence ID" value="XBH08023.1"/>
    <property type="molecule type" value="Genomic_DNA"/>
</dbReference>
<proteinExistence type="predicted"/>
<reference evidence="1" key="1">
    <citation type="submission" date="2024-05" db="EMBL/GenBank/DDBJ databases">
        <title>Planctomycetes of the genus Singulisphaera possess chitinolytic capabilities.</title>
        <authorList>
            <person name="Ivanova A."/>
        </authorList>
    </citation>
    <scope>NUCLEOTIDE SEQUENCE</scope>
    <source>
        <strain evidence="1">Ch08T</strain>
    </source>
</reference>